<organism evidence="1 2">
    <name type="scientific">Desulforamulus profundi</name>
    <dbReference type="NCBI Taxonomy" id="1383067"/>
    <lineage>
        <taxon>Bacteria</taxon>
        <taxon>Bacillati</taxon>
        <taxon>Bacillota</taxon>
        <taxon>Clostridia</taxon>
        <taxon>Eubacteriales</taxon>
        <taxon>Peptococcaceae</taxon>
        <taxon>Desulforamulus</taxon>
    </lineage>
</organism>
<keyword evidence="2" id="KW-1185">Reference proteome</keyword>
<evidence type="ECO:0000313" key="1">
    <source>
        <dbReference type="EMBL" id="PHJ39499.1"/>
    </source>
</evidence>
<dbReference type="AlphaFoldDB" id="A0A2C6MDW9"/>
<comment type="caution">
    <text evidence="1">The sequence shown here is derived from an EMBL/GenBank/DDBJ whole genome shotgun (WGS) entry which is preliminary data.</text>
</comment>
<evidence type="ECO:0000313" key="2">
    <source>
        <dbReference type="Proteomes" id="UP000222564"/>
    </source>
</evidence>
<protein>
    <submittedName>
        <fullName evidence="1">Uncharacterized protein</fullName>
    </submittedName>
</protein>
<name>A0A2C6MDW9_9FIRM</name>
<sequence>MQNQVAKEKEKQITRRGFLKMMGGIGLTGITATIAGCSTDPAGGKGWMPQQYQVASSFPVQVKGRIPIDPANLPLPGMTKSAFCAASA</sequence>
<proteinExistence type="predicted"/>
<reference evidence="1 2" key="1">
    <citation type="submission" date="2013-09" db="EMBL/GenBank/DDBJ databases">
        <title>Biodegradation of hydrocarbons in the deep terrestrial subsurface : characterization of a microbial consortium composed of two Desulfotomaculum species originating from a deep geological formation.</title>
        <authorList>
            <person name="Aullo T."/>
            <person name="Berlendis S."/>
            <person name="Lascourreges J.-F."/>
            <person name="Dessort D."/>
            <person name="Saint-Laurent S."/>
            <person name="Schraauwers B."/>
            <person name="Mas J."/>
            <person name="Magot M."/>
            <person name="Ranchou-Peyruse A."/>
        </authorList>
    </citation>
    <scope>NUCLEOTIDE SEQUENCE [LARGE SCALE GENOMIC DNA]</scope>
    <source>
        <strain evidence="1 2">Bs107</strain>
    </source>
</reference>
<gene>
    <name evidence="1" type="ORF">P378_03560</name>
</gene>
<accession>A0A2C6MDW9</accession>
<dbReference type="EMBL" id="AWQQ01000020">
    <property type="protein sequence ID" value="PHJ39499.1"/>
    <property type="molecule type" value="Genomic_DNA"/>
</dbReference>
<dbReference type="Proteomes" id="UP000222564">
    <property type="component" value="Unassembled WGS sequence"/>
</dbReference>